<dbReference type="Proteomes" id="UP001465976">
    <property type="component" value="Unassembled WGS sequence"/>
</dbReference>
<evidence type="ECO:0000313" key="3">
    <source>
        <dbReference type="Proteomes" id="UP001465976"/>
    </source>
</evidence>
<dbReference type="EMBL" id="JBAHYK010001261">
    <property type="protein sequence ID" value="KAL0568775.1"/>
    <property type="molecule type" value="Genomic_DNA"/>
</dbReference>
<gene>
    <name evidence="2" type="ORF">V5O48_013206</name>
</gene>
<reference evidence="2 3" key="1">
    <citation type="submission" date="2024-02" db="EMBL/GenBank/DDBJ databases">
        <title>A draft genome for the cacao thread blight pathogen Marasmius crinis-equi.</title>
        <authorList>
            <person name="Cohen S.P."/>
            <person name="Baruah I.K."/>
            <person name="Amoako-Attah I."/>
            <person name="Bukari Y."/>
            <person name="Meinhardt L.W."/>
            <person name="Bailey B.A."/>
        </authorList>
    </citation>
    <scope>NUCLEOTIDE SEQUENCE [LARGE SCALE GENOMIC DNA]</scope>
    <source>
        <strain evidence="2 3">GH-76</strain>
    </source>
</reference>
<organism evidence="2 3">
    <name type="scientific">Marasmius crinis-equi</name>
    <dbReference type="NCBI Taxonomy" id="585013"/>
    <lineage>
        <taxon>Eukaryota</taxon>
        <taxon>Fungi</taxon>
        <taxon>Dikarya</taxon>
        <taxon>Basidiomycota</taxon>
        <taxon>Agaricomycotina</taxon>
        <taxon>Agaricomycetes</taxon>
        <taxon>Agaricomycetidae</taxon>
        <taxon>Agaricales</taxon>
        <taxon>Marasmiineae</taxon>
        <taxon>Marasmiaceae</taxon>
        <taxon>Marasmius</taxon>
    </lineage>
</organism>
<evidence type="ECO:0000313" key="2">
    <source>
        <dbReference type="EMBL" id="KAL0568775.1"/>
    </source>
</evidence>
<accession>A0ABR3F0Q9</accession>
<comment type="caution">
    <text evidence="2">The sequence shown here is derived from an EMBL/GenBank/DDBJ whole genome shotgun (WGS) entry which is preliminary data.</text>
</comment>
<sequence>MFFNKSAILATLSFAILFSGQAAALGDPVTACQGHKAFDKCSYLYLDGDVVREFNGFCVDDDGTLKCEKIRDPPKN</sequence>
<proteinExistence type="predicted"/>
<name>A0ABR3F0Q9_9AGAR</name>
<evidence type="ECO:0000256" key="1">
    <source>
        <dbReference type="SAM" id="SignalP"/>
    </source>
</evidence>
<feature type="signal peptide" evidence="1">
    <location>
        <begin position="1"/>
        <end position="26"/>
    </location>
</feature>
<keyword evidence="3" id="KW-1185">Reference proteome</keyword>
<feature type="chain" id="PRO_5047522649" evidence="1">
    <location>
        <begin position="27"/>
        <end position="76"/>
    </location>
</feature>
<protein>
    <submittedName>
        <fullName evidence="2">Uncharacterized protein</fullName>
    </submittedName>
</protein>
<keyword evidence="1" id="KW-0732">Signal</keyword>